<dbReference type="PRINTS" id="PR00476">
    <property type="entry name" value="PHFRCTKINASE"/>
</dbReference>
<dbReference type="AlphaFoldDB" id="A0A379MRH3"/>
<keyword evidence="3" id="KW-0963">Cytoplasm</keyword>
<dbReference type="Gene3D" id="3.40.50.460">
    <property type="entry name" value="Phosphofructokinase domain"/>
    <property type="match status" value="1"/>
</dbReference>
<comment type="cofactor">
    <cofactor evidence="1">
        <name>Mg(2+)</name>
        <dbReference type="ChEBI" id="CHEBI:18420"/>
    </cofactor>
</comment>
<dbReference type="Gene3D" id="3.40.50.450">
    <property type="match status" value="1"/>
</dbReference>
<evidence type="ECO:0000313" key="12">
    <source>
        <dbReference type="EMBL" id="SUE34251.1"/>
    </source>
</evidence>
<evidence type="ECO:0000256" key="5">
    <source>
        <dbReference type="ARBA" id="ARBA00022723"/>
    </source>
</evidence>
<accession>A0A379MRH3</accession>
<feature type="domain" description="Phosphofructokinase" evidence="11">
    <location>
        <begin position="5"/>
        <end position="322"/>
    </location>
</feature>
<dbReference type="GO" id="GO:0003872">
    <property type="term" value="F:6-phosphofructokinase activity"/>
    <property type="evidence" value="ECO:0007669"/>
    <property type="project" value="InterPro"/>
</dbReference>
<evidence type="ECO:0000256" key="2">
    <source>
        <dbReference type="ARBA" id="ARBA00003138"/>
    </source>
</evidence>
<comment type="function">
    <text evidence="2">Catalyzes the phosphorylation of D-fructose 6-phosphate, the first committing step of glycolysis. Uses inorganic phosphate (PPi) as phosphoryl donor instead of ATP like common ATP-dependent phosphofructokinases (ATP-PFKs), which renders the reaction reversible, and can thus function both in glycolysis and gluconeogenesis. Consistently, PPi-PFK can replace the enzymes of both the forward (ATP-PFK) and reverse (fructose-bisphosphatase (FBPase)) reactions.</text>
</comment>
<evidence type="ECO:0000256" key="8">
    <source>
        <dbReference type="ARBA" id="ARBA00023152"/>
    </source>
</evidence>
<proteinExistence type="inferred from homology"/>
<keyword evidence="7" id="KW-0460">Magnesium</keyword>
<dbReference type="PANTHER" id="PTHR43650:SF1">
    <property type="entry name" value="PYROPHOSPHATE--FRUCTOSE 6-PHOSPHATE 1-PHOSPHOTRANSFERASE SUBUNIT BETA 2"/>
    <property type="match status" value="1"/>
</dbReference>
<dbReference type="InterPro" id="IPR022953">
    <property type="entry name" value="ATP_PFK"/>
</dbReference>
<evidence type="ECO:0000256" key="6">
    <source>
        <dbReference type="ARBA" id="ARBA00022777"/>
    </source>
</evidence>
<dbReference type="RefSeq" id="WP_027290024.1">
    <property type="nucleotide sequence ID" value="NZ_CALVFX010000007.1"/>
</dbReference>
<dbReference type="OrthoDB" id="9802503at2"/>
<evidence type="ECO:0000256" key="1">
    <source>
        <dbReference type="ARBA" id="ARBA00001946"/>
    </source>
</evidence>
<evidence type="ECO:0000256" key="9">
    <source>
        <dbReference type="ARBA" id="ARBA00038478"/>
    </source>
</evidence>
<keyword evidence="4 12" id="KW-0808">Transferase</keyword>
<organism evidence="12 13">
    <name type="scientific">Rikenella microfusus</name>
    <dbReference type="NCBI Taxonomy" id="28139"/>
    <lineage>
        <taxon>Bacteria</taxon>
        <taxon>Pseudomonadati</taxon>
        <taxon>Bacteroidota</taxon>
        <taxon>Bacteroidia</taxon>
        <taxon>Bacteroidales</taxon>
        <taxon>Rikenellaceae</taxon>
        <taxon>Rikenella</taxon>
    </lineage>
</organism>
<dbReference type="GO" id="GO:0046872">
    <property type="term" value="F:metal ion binding"/>
    <property type="evidence" value="ECO:0007669"/>
    <property type="project" value="UniProtKB-KW"/>
</dbReference>
<comment type="similarity">
    <text evidence="9">Belongs to the phosphofructokinase type A (PFKA) family.</text>
</comment>
<dbReference type="STRING" id="880526.GCA_000427365_00089"/>
<dbReference type="InterPro" id="IPR000023">
    <property type="entry name" value="Phosphofructokinase_dom"/>
</dbReference>
<dbReference type="EC" id="2.7.1.90" evidence="12"/>
<comment type="catalytic activity">
    <reaction evidence="10">
        <text>beta-D-fructose 6-phosphate + diphosphate = beta-D-fructose 1,6-bisphosphate + phosphate + H(+)</text>
        <dbReference type="Rhea" id="RHEA:13613"/>
        <dbReference type="ChEBI" id="CHEBI:15378"/>
        <dbReference type="ChEBI" id="CHEBI:32966"/>
        <dbReference type="ChEBI" id="CHEBI:33019"/>
        <dbReference type="ChEBI" id="CHEBI:43474"/>
        <dbReference type="ChEBI" id="CHEBI:57634"/>
        <dbReference type="EC" id="2.7.1.90"/>
    </reaction>
</comment>
<dbReference type="InterPro" id="IPR035966">
    <property type="entry name" value="PKF_sf"/>
</dbReference>
<evidence type="ECO:0000256" key="10">
    <source>
        <dbReference type="ARBA" id="ARBA00048072"/>
    </source>
</evidence>
<dbReference type="PANTHER" id="PTHR43650">
    <property type="entry name" value="PYROPHOSPHATE--FRUCTOSE 6-PHOSPHATE 1-PHOSPHOTRANSFERASE"/>
    <property type="match status" value="1"/>
</dbReference>
<dbReference type="GO" id="GO:0006002">
    <property type="term" value="P:fructose 6-phosphate metabolic process"/>
    <property type="evidence" value="ECO:0007669"/>
    <property type="project" value="InterPro"/>
</dbReference>
<dbReference type="GO" id="GO:0009749">
    <property type="term" value="P:response to glucose"/>
    <property type="evidence" value="ECO:0007669"/>
    <property type="project" value="TreeGrafter"/>
</dbReference>
<dbReference type="PIRSF" id="PIRSF036482">
    <property type="entry name" value="PPi_PFK_TM0289"/>
    <property type="match status" value="1"/>
</dbReference>
<dbReference type="SUPFAM" id="SSF53784">
    <property type="entry name" value="Phosphofructokinase"/>
    <property type="match status" value="1"/>
</dbReference>
<keyword evidence="6" id="KW-0418">Kinase</keyword>
<protein>
    <submittedName>
        <fullName evidence="12">Pyrophosphate--fructose 6-phosphate 1-phosphotransferase</fullName>
        <ecNumber evidence="12">2.7.1.90</ecNumber>
    </submittedName>
</protein>
<keyword evidence="13" id="KW-1185">Reference proteome</keyword>
<gene>
    <name evidence="12" type="primary">pfp</name>
    <name evidence="12" type="ORF">NCTC11190_01472</name>
</gene>
<name>A0A379MRH3_9BACT</name>
<evidence type="ECO:0000256" key="4">
    <source>
        <dbReference type="ARBA" id="ARBA00022679"/>
    </source>
</evidence>
<dbReference type="UniPathway" id="UPA00109">
    <property type="reaction ID" value="UER00182"/>
</dbReference>
<evidence type="ECO:0000313" key="13">
    <source>
        <dbReference type="Proteomes" id="UP000255233"/>
    </source>
</evidence>
<evidence type="ECO:0000256" key="7">
    <source>
        <dbReference type="ARBA" id="ARBA00022842"/>
    </source>
</evidence>
<evidence type="ECO:0000256" key="3">
    <source>
        <dbReference type="ARBA" id="ARBA00022490"/>
    </source>
</evidence>
<sequence>MKNAVAILCAGGPAPGINTVISSVTKIFSQNGYKVIGLNGGYKSLVSDEPDFVYLDFETADNIYCRGGSALVMSRYKPADKEFRTDFFERYNVKVLVTIGGDDTASTANRLTKFLKQKGIDVSSIHVPKTIDNDLPLPAGYPTFGYNSAKEEGVKLATTLYEDARTSGNWFVVSAMGREAGHLAFGIGAACHYPMIVIPEMFNKTPITFDKIARLVISSMVKRRLMGIPYGVAIISEGVFHFMTDEEVINTGVQFTYDEHGHPELGNVSKSHIFNMLVQQKLKTLRIKVKSRPNEMGYELRCCRPIAYDLSYATQLGLGVYELYEAGHTGCMVTVGRDGSVEPLFMDSVADKDGKIMPRLVDVESRKVQQIIQNNLHYITPEDYKGASKYVDNPEEYDFLKILEWDK</sequence>
<dbReference type="Proteomes" id="UP000255233">
    <property type="component" value="Unassembled WGS sequence"/>
</dbReference>
<dbReference type="EMBL" id="UGVL01000001">
    <property type="protein sequence ID" value="SUE34251.1"/>
    <property type="molecule type" value="Genomic_DNA"/>
</dbReference>
<dbReference type="GO" id="GO:0047334">
    <property type="term" value="F:diphosphate-fructose-6-phosphate 1-phosphotransferase activity"/>
    <property type="evidence" value="ECO:0007669"/>
    <property type="project" value="UniProtKB-EC"/>
</dbReference>
<dbReference type="InterPro" id="IPR011403">
    <property type="entry name" value="PPi-PFK_TM0289"/>
</dbReference>
<evidence type="ECO:0000259" key="11">
    <source>
        <dbReference type="Pfam" id="PF00365"/>
    </source>
</evidence>
<reference evidence="12 13" key="1">
    <citation type="submission" date="2018-06" db="EMBL/GenBank/DDBJ databases">
        <authorList>
            <consortium name="Pathogen Informatics"/>
            <person name="Doyle S."/>
        </authorList>
    </citation>
    <scope>NUCLEOTIDE SEQUENCE [LARGE SCALE GENOMIC DNA]</scope>
    <source>
        <strain evidence="12 13">NCTC11190</strain>
    </source>
</reference>
<dbReference type="Pfam" id="PF00365">
    <property type="entry name" value="PFK"/>
    <property type="match status" value="1"/>
</dbReference>
<dbReference type="GO" id="GO:0005829">
    <property type="term" value="C:cytosol"/>
    <property type="evidence" value="ECO:0007669"/>
    <property type="project" value="TreeGrafter"/>
</dbReference>
<keyword evidence="8" id="KW-0324">Glycolysis</keyword>
<keyword evidence="5" id="KW-0479">Metal-binding</keyword>